<keyword evidence="6" id="KW-0508">mRNA splicing</keyword>
<feature type="compositionally biased region" description="Basic and acidic residues" evidence="9">
    <location>
        <begin position="313"/>
        <end position="330"/>
    </location>
</feature>
<dbReference type="CDD" id="cd11659">
    <property type="entry name" value="SANT_CDC5_II"/>
    <property type="match status" value="1"/>
</dbReference>
<dbReference type="SMART" id="SM00717">
    <property type="entry name" value="SANT"/>
    <property type="match status" value="2"/>
</dbReference>
<dbReference type="InterPro" id="IPR047240">
    <property type="entry name" value="SANT_CDC5L_II"/>
</dbReference>
<feature type="domain" description="Myb-like" evidence="10">
    <location>
        <begin position="56"/>
        <end position="105"/>
    </location>
</feature>
<dbReference type="InterPro" id="IPR047242">
    <property type="entry name" value="CDC5L/Cef1"/>
</dbReference>
<evidence type="ECO:0000256" key="5">
    <source>
        <dbReference type="ARBA" id="ARBA00023125"/>
    </source>
</evidence>
<feature type="region of interest" description="Disordered" evidence="9">
    <location>
        <begin position="254"/>
        <end position="290"/>
    </location>
</feature>
<sequence>MAPPIYVKGGAWTNIEDQILKAAVSKYGLNQWSRVALLLTKKLAKQAKARWNEWLNPAVARGEWSQLEDDKLLSMARLMPNQWRTIAPAMGRTATQCVERYQRLLDGALGATGSADDDLGLSGPGMEAMPAAGPQAGDINVNPESKPARPDLDDMDEDDREMLAEAKARLANTQGKKAKRKARERMLVESKRIALLQKRRELKAAGINISLESRKKKKEFDYNADIPHERAPLAGLYDVSEETAANELERGKFSTEVARHGMDMKEVDDKHRKDKRSETEDAQRKAKQSIKEIEAAAELYTDFEQENLKKRKLELPEPEDSKRARAKSENLEAQVDLDTQILSKAKELIAQQATKSTLLIDDSTPINKQSTSSPHKSKDAAKEAKRAVAKAKSALVATLKSRFSLLPKPHNEQGVIIPSFESKEEVLKLDTDDVPSADEGERLRNLEILRQLDEEKSKSRRSQVVQQGLQIPNPALLDKVQEPKSQLGKLIHKELLDLIRSDYRKYQDQLFKGKLVEDLDEEIHELVTNEIAKELTQMNTDQLHSGVNSSSVMSYKLPESFEIAEKGIAKLHKYHQKAVSKENKLFQSINYDGYEQKKLNLISEIHNEFNELSNAEIELSVVSDSAQREEIAMVNRSTKMKAMVDRLTEVEHRIEEKIRLAKVS</sequence>
<comment type="similarity">
    <text evidence="1">Belongs to the CEF1 family.</text>
</comment>
<dbReference type="PROSITE" id="PS51294">
    <property type="entry name" value="HTH_MYB"/>
    <property type="match status" value="2"/>
</dbReference>
<dbReference type="SUPFAM" id="SSF46689">
    <property type="entry name" value="Homeodomain-like"/>
    <property type="match status" value="1"/>
</dbReference>
<dbReference type="PANTHER" id="PTHR45885:SF1">
    <property type="entry name" value="CELL DIVISION CYCLE 5-LIKE PROTEIN"/>
    <property type="match status" value="1"/>
</dbReference>
<accession>A0A1E4SD51</accession>
<keyword evidence="5" id="KW-0238">DNA-binding</keyword>
<evidence type="ECO:0000256" key="1">
    <source>
        <dbReference type="ARBA" id="ARBA00010506"/>
    </source>
</evidence>
<keyword evidence="7" id="KW-0539">Nucleus</keyword>
<dbReference type="InterPro" id="IPR017930">
    <property type="entry name" value="Myb_dom"/>
</dbReference>
<dbReference type="Pfam" id="PF00249">
    <property type="entry name" value="Myb_DNA-binding"/>
    <property type="match status" value="2"/>
</dbReference>
<feature type="domain" description="Myb-like" evidence="10">
    <location>
        <begin position="8"/>
        <end position="55"/>
    </location>
</feature>
<feature type="region of interest" description="Disordered" evidence="9">
    <location>
        <begin position="116"/>
        <end position="153"/>
    </location>
</feature>
<dbReference type="CDD" id="cd00167">
    <property type="entry name" value="SANT"/>
    <property type="match status" value="1"/>
</dbReference>
<dbReference type="GO" id="GO:0003677">
    <property type="term" value="F:DNA binding"/>
    <property type="evidence" value="ECO:0007669"/>
    <property type="project" value="UniProtKB-KW"/>
</dbReference>
<dbReference type="GO" id="GO:0071014">
    <property type="term" value="C:post-mRNA release spliceosomal complex"/>
    <property type="evidence" value="ECO:0007669"/>
    <property type="project" value="EnsemblFungi"/>
</dbReference>
<feature type="compositionally biased region" description="Polar residues" evidence="9">
    <location>
        <begin position="364"/>
        <end position="374"/>
    </location>
</feature>
<dbReference type="PANTHER" id="PTHR45885">
    <property type="entry name" value="CELL DIVISION CYCLE 5-LIKE PROTEIN"/>
    <property type="match status" value="1"/>
</dbReference>
<feature type="region of interest" description="Disordered" evidence="9">
    <location>
        <begin position="307"/>
        <end position="335"/>
    </location>
</feature>
<dbReference type="GO" id="GO:0045292">
    <property type="term" value="P:mRNA cis splicing, via spliceosome"/>
    <property type="evidence" value="ECO:0007669"/>
    <property type="project" value="EnsemblFungi"/>
</dbReference>
<dbReference type="AlphaFoldDB" id="A0A1E4SD51"/>
<dbReference type="GO" id="GO:0000974">
    <property type="term" value="C:Prp19 complex"/>
    <property type="evidence" value="ECO:0007669"/>
    <property type="project" value="EnsemblFungi"/>
</dbReference>
<organism evidence="12 13">
    <name type="scientific">Suhomyces tanzawaensis NRRL Y-17324</name>
    <dbReference type="NCBI Taxonomy" id="984487"/>
    <lineage>
        <taxon>Eukaryota</taxon>
        <taxon>Fungi</taxon>
        <taxon>Dikarya</taxon>
        <taxon>Ascomycota</taxon>
        <taxon>Saccharomycotina</taxon>
        <taxon>Pichiomycetes</taxon>
        <taxon>Debaryomycetaceae</taxon>
        <taxon>Suhomyces</taxon>
    </lineage>
</organism>
<keyword evidence="2" id="KW-0507">mRNA processing</keyword>
<dbReference type="STRING" id="984487.A0A1E4SD51"/>
<reference evidence="13" key="1">
    <citation type="submission" date="2016-05" db="EMBL/GenBank/DDBJ databases">
        <title>Comparative genomics of biotechnologically important yeasts.</title>
        <authorList>
            <consortium name="DOE Joint Genome Institute"/>
            <person name="Riley R."/>
            <person name="Haridas S."/>
            <person name="Wolfe K.H."/>
            <person name="Lopes M.R."/>
            <person name="Hittinger C.T."/>
            <person name="Goker M."/>
            <person name="Salamov A."/>
            <person name="Wisecaver J."/>
            <person name="Long T.M."/>
            <person name="Aerts A.L."/>
            <person name="Barry K."/>
            <person name="Choi C."/>
            <person name="Clum A."/>
            <person name="Coughlan A.Y."/>
            <person name="Deshpande S."/>
            <person name="Douglass A.P."/>
            <person name="Hanson S.J."/>
            <person name="Klenk H.-P."/>
            <person name="Labutti K."/>
            <person name="Lapidus A."/>
            <person name="Lindquist E."/>
            <person name="Lipzen A."/>
            <person name="Meier-Kolthoff J.P."/>
            <person name="Ohm R.A."/>
            <person name="Otillar R.P."/>
            <person name="Pangilinan J."/>
            <person name="Peng Y."/>
            <person name="Rokas A."/>
            <person name="Rosa C.A."/>
            <person name="Scheuner C."/>
            <person name="Sibirny A.A."/>
            <person name="Slot J.C."/>
            <person name="Stielow J.B."/>
            <person name="Sun H."/>
            <person name="Kurtzman C.P."/>
            <person name="Blackwell M."/>
            <person name="Grigoriev I.V."/>
            <person name="Jeffries T.W."/>
        </authorList>
    </citation>
    <scope>NUCLEOTIDE SEQUENCE [LARGE SCALE GENOMIC DNA]</scope>
    <source>
        <strain evidence="13">NRRL Y-17324</strain>
    </source>
</reference>
<feature type="region of interest" description="Disordered" evidence="9">
    <location>
        <begin position="354"/>
        <end position="385"/>
    </location>
</feature>
<evidence type="ECO:0000256" key="7">
    <source>
        <dbReference type="ARBA" id="ARBA00023242"/>
    </source>
</evidence>
<dbReference type="Proteomes" id="UP000094285">
    <property type="component" value="Unassembled WGS sequence"/>
</dbReference>
<evidence type="ECO:0000256" key="6">
    <source>
        <dbReference type="ARBA" id="ARBA00023187"/>
    </source>
</evidence>
<dbReference type="PROSITE" id="PS50090">
    <property type="entry name" value="MYB_LIKE"/>
    <property type="match status" value="2"/>
</dbReference>
<evidence type="ECO:0000256" key="2">
    <source>
        <dbReference type="ARBA" id="ARBA00022664"/>
    </source>
</evidence>
<dbReference type="GO" id="GO:0005829">
    <property type="term" value="C:cytosol"/>
    <property type="evidence" value="ECO:0007669"/>
    <property type="project" value="EnsemblFungi"/>
</dbReference>
<gene>
    <name evidence="12" type="ORF">CANTADRAFT_23568</name>
</gene>
<evidence type="ECO:0000313" key="13">
    <source>
        <dbReference type="Proteomes" id="UP000094285"/>
    </source>
</evidence>
<dbReference type="OrthoDB" id="1410009at2759"/>
<keyword evidence="13" id="KW-1185">Reference proteome</keyword>
<evidence type="ECO:0000256" key="8">
    <source>
        <dbReference type="ARBA" id="ARBA00034837"/>
    </source>
</evidence>
<proteinExistence type="inferred from homology"/>
<dbReference type="InterPro" id="IPR009057">
    <property type="entry name" value="Homeodomain-like_sf"/>
</dbReference>
<dbReference type="GO" id="GO:0140602">
    <property type="term" value="C:nucleolar peripheral inclusion body"/>
    <property type="evidence" value="ECO:0007669"/>
    <property type="project" value="EnsemblFungi"/>
</dbReference>
<evidence type="ECO:0000256" key="3">
    <source>
        <dbReference type="ARBA" id="ARBA00022728"/>
    </source>
</evidence>
<feature type="domain" description="HTH myb-type" evidence="11">
    <location>
        <begin position="61"/>
        <end position="109"/>
    </location>
</feature>
<evidence type="ECO:0000259" key="11">
    <source>
        <dbReference type="PROSITE" id="PS51294"/>
    </source>
</evidence>
<dbReference type="Gene3D" id="1.10.10.60">
    <property type="entry name" value="Homeodomain-like"/>
    <property type="match status" value="2"/>
</dbReference>
<dbReference type="EMBL" id="KV453915">
    <property type="protein sequence ID" value="ODV77447.1"/>
    <property type="molecule type" value="Genomic_DNA"/>
</dbReference>
<dbReference type="GeneID" id="30981113"/>
<feature type="domain" description="HTH myb-type" evidence="11">
    <location>
        <begin position="7"/>
        <end position="59"/>
    </location>
</feature>
<feature type="compositionally biased region" description="Basic and acidic residues" evidence="9">
    <location>
        <begin position="376"/>
        <end position="385"/>
    </location>
</feature>
<protein>
    <recommendedName>
        <fullName evidence="8">Pre-mRNA-splicing factor CEF1</fullName>
    </recommendedName>
</protein>
<dbReference type="RefSeq" id="XP_020062569.1">
    <property type="nucleotide sequence ID" value="XM_020206976.1"/>
</dbReference>
<evidence type="ECO:0000256" key="4">
    <source>
        <dbReference type="ARBA" id="ARBA00022737"/>
    </source>
</evidence>
<evidence type="ECO:0000259" key="10">
    <source>
        <dbReference type="PROSITE" id="PS50090"/>
    </source>
</evidence>
<keyword evidence="4" id="KW-0677">Repeat</keyword>
<keyword evidence="3" id="KW-0747">Spliceosome</keyword>
<dbReference type="InterPro" id="IPR001005">
    <property type="entry name" value="SANT/Myb"/>
</dbReference>
<name>A0A1E4SD51_9ASCO</name>
<evidence type="ECO:0000256" key="9">
    <source>
        <dbReference type="SAM" id="MobiDB-lite"/>
    </source>
</evidence>
<evidence type="ECO:0000313" key="12">
    <source>
        <dbReference type="EMBL" id="ODV77447.1"/>
    </source>
</evidence>